<protein>
    <submittedName>
        <fullName evidence="1">Uncharacterized protein</fullName>
    </submittedName>
</protein>
<name>A0ACC2XIA2_9TREE</name>
<comment type="caution">
    <text evidence="1">The sequence shown here is derived from an EMBL/GenBank/DDBJ whole genome shotgun (WGS) entry which is preliminary data.</text>
</comment>
<dbReference type="EMBL" id="JASBWU010000003">
    <property type="protein sequence ID" value="KAJ9123169.1"/>
    <property type="molecule type" value="Genomic_DNA"/>
</dbReference>
<organism evidence="1 2">
    <name type="scientific">Naganishia vaughanmartiniae</name>
    <dbReference type="NCBI Taxonomy" id="1424756"/>
    <lineage>
        <taxon>Eukaryota</taxon>
        <taxon>Fungi</taxon>
        <taxon>Dikarya</taxon>
        <taxon>Basidiomycota</taxon>
        <taxon>Agaricomycotina</taxon>
        <taxon>Tremellomycetes</taxon>
        <taxon>Filobasidiales</taxon>
        <taxon>Filobasidiaceae</taxon>
        <taxon>Naganishia</taxon>
    </lineage>
</organism>
<keyword evidence="2" id="KW-1185">Reference proteome</keyword>
<evidence type="ECO:0000313" key="2">
    <source>
        <dbReference type="Proteomes" id="UP001243375"/>
    </source>
</evidence>
<dbReference type="Proteomes" id="UP001243375">
    <property type="component" value="Unassembled WGS sequence"/>
</dbReference>
<evidence type="ECO:0000313" key="1">
    <source>
        <dbReference type="EMBL" id="KAJ9123169.1"/>
    </source>
</evidence>
<proteinExistence type="predicted"/>
<gene>
    <name evidence="1" type="ORF">QFC22_001362</name>
</gene>
<reference evidence="1" key="1">
    <citation type="submission" date="2023-04" db="EMBL/GenBank/DDBJ databases">
        <title>Draft Genome sequencing of Naganishia species isolated from polar environments using Oxford Nanopore Technology.</title>
        <authorList>
            <person name="Leo P."/>
            <person name="Venkateswaran K."/>
        </authorList>
    </citation>
    <scope>NUCLEOTIDE SEQUENCE</scope>
    <source>
        <strain evidence="1">MNA-CCFEE 5425</strain>
    </source>
</reference>
<sequence>MKYTDFLRQLVSLAQAEDGPALALRLSHSGKHSARLLAATSSIPETTIHAQGEAFRRSIGGGEGDGWIAIGEAFVKALKAREAGEYQGAYKAQAAVVGGFLGRLQGEGGWCLGVLYALLADLRWLAAVVSLRGRSPRSSRAQRESDSSSEARLMRGRFRVRRILNWARRMSRERLFFASIEASAVRPRVSVLLSSEWSNTLARPS</sequence>
<accession>A0ACC2XIA2</accession>